<evidence type="ECO:0000313" key="2">
    <source>
        <dbReference type="Proteomes" id="UP001632037"/>
    </source>
</evidence>
<sequence length="134" mass="14997">MGDQGQEHERARTVATLRPVNSSQKRCPEARQRRAGRTTIEALATGTVASGQACHRGTTHVLKAIFQALPRGKLYARSPKGAVAWIFRSEAARPKQKALRWRRMKSLMFAIAFAASKQLNETHYSSHSSWSSHR</sequence>
<dbReference type="EMBL" id="JBIMZQ010000032">
    <property type="protein sequence ID" value="KAL3662349.1"/>
    <property type="molecule type" value="Genomic_DNA"/>
</dbReference>
<keyword evidence="2" id="KW-1185">Reference proteome</keyword>
<gene>
    <name evidence="1" type="ORF">V7S43_012676</name>
</gene>
<accession>A0ABD3FA11</accession>
<evidence type="ECO:0000313" key="1">
    <source>
        <dbReference type="EMBL" id="KAL3662349.1"/>
    </source>
</evidence>
<comment type="caution">
    <text evidence="1">The sequence shown here is derived from an EMBL/GenBank/DDBJ whole genome shotgun (WGS) entry which is preliminary data.</text>
</comment>
<dbReference type="AlphaFoldDB" id="A0ABD3FA11"/>
<dbReference type="Proteomes" id="UP001632037">
    <property type="component" value="Unassembled WGS sequence"/>
</dbReference>
<reference evidence="1 2" key="1">
    <citation type="submission" date="2024-09" db="EMBL/GenBank/DDBJ databases">
        <title>Genome sequencing and assembly of Phytophthora oleae, isolate VK10A, causative agent of rot of olive drupes.</title>
        <authorList>
            <person name="Conti Taguali S."/>
            <person name="Riolo M."/>
            <person name="La Spada F."/>
            <person name="Cacciola S.O."/>
            <person name="Dionisio G."/>
        </authorList>
    </citation>
    <scope>NUCLEOTIDE SEQUENCE [LARGE SCALE GENOMIC DNA]</scope>
    <source>
        <strain evidence="1 2">VK10A</strain>
    </source>
</reference>
<name>A0ABD3FA11_9STRA</name>
<proteinExistence type="predicted"/>
<organism evidence="1 2">
    <name type="scientific">Phytophthora oleae</name>
    <dbReference type="NCBI Taxonomy" id="2107226"/>
    <lineage>
        <taxon>Eukaryota</taxon>
        <taxon>Sar</taxon>
        <taxon>Stramenopiles</taxon>
        <taxon>Oomycota</taxon>
        <taxon>Peronosporomycetes</taxon>
        <taxon>Peronosporales</taxon>
        <taxon>Peronosporaceae</taxon>
        <taxon>Phytophthora</taxon>
    </lineage>
</organism>
<protein>
    <submittedName>
        <fullName evidence="1">Uncharacterized protein</fullName>
    </submittedName>
</protein>